<dbReference type="AlphaFoldDB" id="A0A067M0I0"/>
<name>A0A067M0I0_BOTB1</name>
<protein>
    <submittedName>
        <fullName evidence="1">Uncharacterized protein</fullName>
    </submittedName>
</protein>
<dbReference type="HOGENOM" id="CLU_1224582_0_0_1"/>
<dbReference type="Proteomes" id="UP000027195">
    <property type="component" value="Unassembled WGS sequence"/>
</dbReference>
<gene>
    <name evidence="1" type="ORF">BOTBODRAFT_191943</name>
</gene>
<evidence type="ECO:0000313" key="1">
    <source>
        <dbReference type="EMBL" id="KDQ08185.1"/>
    </source>
</evidence>
<accession>A0A067M0I0</accession>
<dbReference type="EMBL" id="KL198094">
    <property type="protein sequence ID" value="KDQ08185.1"/>
    <property type="molecule type" value="Genomic_DNA"/>
</dbReference>
<reference evidence="2" key="1">
    <citation type="journal article" date="2014" name="Proc. Natl. Acad. Sci. U.S.A.">
        <title>Extensive sampling of basidiomycete genomes demonstrates inadequacy of the white-rot/brown-rot paradigm for wood decay fungi.</title>
        <authorList>
            <person name="Riley R."/>
            <person name="Salamov A.A."/>
            <person name="Brown D.W."/>
            <person name="Nagy L.G."/>
            <person name="Floudas D."/>
            <person name="Held B.W."/>
            <person name="Levasseur A."/>
            <person name="Lombard V."/>
            <person name="Morin E."/>
            <person name="Otillar R."/>
            <person name="Lindquist E.A."/>
            <person name="Sun H."/>
            <person name="LaButti K.M."/>
            <person name="Schmutz J."/>
            <person name="Jabbour D."/>
            <person name="Luo H."/>
            <person name="Baker S.E."/>
            <person name="Pisabarro A.G."/>
            <person name="Walton J.D."/>
            <person name="Blanchette R.A."/>
            <person name="Henrissat B."/>
            <person name="Martin F."/>
            <person name="Cullen D."/>
            <person name="Hibbett D.S."/>
            <person name="Grigoriev I.V."/>
        </authorList>
    </citation>
    <scope>NUCLEOTIDE SEQUENCE [LARGE SCALE GENOMIC DNA]</scope>
    <source>
        <strain evidence="2">FD-172 SS1</strain>
    </source>
</reference>
<proteinExistence type="predicted"/>
<dbReference type="InParanoid" id="A0A067M0I0"/>
<keyword evidence="2" id="KW-1185">Reference proteome</keyword>
<evidence type="ECO:0000313" key="2">
    <source>
        <dbReference type="Proteomes" id="UP000027195"/>
    </source>
</evidence>
<organism evidence="1 2">
    <name type="scientific">Botryobasidium botryosum (strain FD-172 SS1)</name>
    <dbReference type="NCBI Taxonomy" id="930990"/>
    <lineage>
        <taxon>Eukaryota</taxon>
        <taxon>Fungi</taxon>
        <taxon>Dikarya</taxon>
        <taxon>Basidiomycota</taxon>
        <taxon>Agaricomycotina</taxon>
        <taxon>Agaricomycetes</taxon>
        <taxon>Cantharellales</taxon>
        <taxon>Botryobasidiaceae</taxon>
        <taxon>Botryobasidium</taxon>
    </lineage>
</organism>
<sequence>MLGMGHSAETWICICSCLGKVSGRAWKDYDGNLLKACIARLSNLETTDDEVSEILSLVVRRLEFGIADWNNTSLANIAGHIRDESHAPSTVFGSLMPIACKIVSGQKGEYLAATRLAKSPLLSAVGMRVGQYYENFPDLPVSTVLDWVGGWSNVAGRLCLTEGCREGVLASGLVPKLVDAWAEGNRRLKEQGIGTQPPPWKGTTHEKILDELTEIARQGKAKFYFL</sequence>